<accession>A0A250IA60</accession>
<dbReference type="PRINTS" id="PR00420">
    <property type="entry name" value="RNGMNOXGNASE"/>
</dbReference>
<dbReference type="InterPro" id="IPR036188">
    <property type="entry name" value="FAD/NAD-bd_sf"/>
</dbReference>
<sequence>MTAFQTSTVDVVVVGAGPAGLASAIVLAEAGLRVLLCERHLAPRATPAESLHPGCETLLERLGVGDAFRGGAWPRYTGIRVAGRLDRFGGDARGPWLGFHIHRERFEALLEARAVALGVEVRRGVTVRGLRREGGRAAGVLLDEGAVAARWVIDATGRQHGAERWLGLRRECYSAPLVAWRGEVAGGPMDEDGAARFERHGEGWLWTARLGPEASTWTLLAPRGQPPPALPAHLAGLPTVLPRRGMDVSWRAMRPLVKPGCLVVGDAAAVFDPAAGQGVFFALRSGITAAETLRACLARPFLEAPLLAAYDDWALRQVEYKVHGLRELYRGLGMTLARMDAEALSA</sequence>
<name>A0A250IA60_9BACT</name>
<evidence type="ECO:0000313" key="3">
    <source>
        <dbReference type="Proteomes" id="UP000217289"/>
    </source>
</evidence>
<evidence type="ECO:0000313" key="2">
    <source>
        <dbReference type="EMBL" id="ATB28103.1"/>
    </source>
</evidence>
<dbReference type="AlphaFoldDB" id="A0A250IA60"/>
<dbReference type="RefSeq" id="WP_095976819.1">
    <property type="nucleotide sequence ID" value="NZ_CP022163.1"/>
</dbReference>
<dbReference type="Gene3D" id="3.50.50.60">
    <property type="entry name" value="FAD/NAD(P)-binding domain"/>
    <property type="match status" value="1"/>
</dbReference>
<dbReference type="PANTHER" id="PTHR43747:SF1">
    <property type="entry name" value="SLR1998 PROTEIN"/>
    <property type="match status" value="1"/>
</dbReference>
<evidence type="ECO:0000259" key="1">
    <source>
        <dbReference type="Pfam" id="PF01494"/>
    </source>
</evidence>
<dbReference type="PANTHER" id="PTHR43747">
    <property type="entry name" value="FAD-BINDING PROTEIN"/>
    <property type="match status" value="1"/>
</dbReference>
<dbReference type="GO" id="GO:0071949">
    <property type="term" value="F:FAD binding"/>
    <property type="evidence" value="ECO:0007669"/>
    <property type="project" value="InterPro"/>
</dbReference>
<dbReference type="EMBL" id="CP022163">
    <property type="protein sequence ID" value="ATB28103.1"/>
    <property type="molecule type" value="Genomic_DNA"/>
</dbReference>
<proteinExistence type="predicted"/>
<dbReference type="InterPro" id="IPR002938">
    <property type="entry name" value="FAD-bd"/>
</dbReference>
<gene>
    <name evidence="2" type="ORF">MEBOL_001548</name>
</gene>
<dbReference type="KEGG" id="mbd:MEBOL_001548"/>
<organism evidence="2 3">
    <name type="scientific">Melittangium boletus DSM 14713</name>
    <dbReference type="NCBI Taxonomy" id="1294270"/>
    <lineage>
        <taxon>Bacteria</taxon>
        <taxon>Pseudomonadati</taxon>
        <taxon>Myxococcota</taxon>
        <taxon>Myxococcia</taxon>
        <taxon>Myxococcales</taxon>
        <taxon>Cystobacterineae</taxon>
        <taxon>Archangiaceae</taxon>
        <taxon>Melittangium</taxon>
    </lineage>
</organism>
<dbReference type="InterPro" id="IPR050816">
    <property type="entry name" value="Flavin-dep_Halogenase_NPB"/>
</dbReference>
<dbReference type="Proteomes" id="UP000217289">
    <property type="component" value="Chromosome"/>
</dbReference>
<protein>
    <submittedName>
        <fullName evidence="2">FAD-dependent oxidoreductase</fullName>
    </submittedName>
</protein>
<dbReference type="Pfam" id="PF01494">
    <property type="entry name" value="FAD_binding_3"/>
    <property type="match status" value="1"/>
</dbReference>
<dbReference type="SUPFAM" id="SSF51905">
    <property type="entry name" value="FAD/NAD(P)-binding domain"/>
    <property type="match status" value="1"/>
</dbReference>
<reference evidence="2 3" key="1">
    <citation type="submission" date="2017-06" db="EMBL/GenBank/DDBJ databases">
        <authorList>
            <person name="Kim H.J."/>
            <person name="Triplett B.A."/>
        </authorList>
    </citation>
    <scope>NUCLEOTIDE SEQUENCE [LARGE SCALE GENOMIC DNA]</scope>
    <source>
        <strain evidence="2 3">DSM 14713</strain>
    </source>
</reference>
<dbReference type="OrthoDB" id="9785276at2"/>
<feature type="domain" description="FAD-binding" evidence="1">
    <location>
        <begin position="9"/>
        <end position="169"/>
    </location>
</feature>
<keyword evidence="3" id="KW-1185">Reference proteome</keyword>